<dbReference type="Pfam" id="PF24809">
    <property type="entry name" value="DUF7708"/>
    <property type="match status" value="1"/>
</dbReference>
<keyword evidence="2" id="KW-0040">ANK repeat</keyword>
<dbReference type="InterPro" id="IPR027417">
    <property type="entry name" value="P-loop_NTPase"/>
</dbReference>
<dbReference type="PROSITE" id="PS50297">
    <property type="entry name" value="ANK_REP_REGION"/>
    <property type="match status" value="1"/>
</dbReference>
<accession>A0A5N7D0Y2</accession>
<dbReference type="GeneID" id="43672761"/>
<reference evidence="5 6" key="1">
    <citation type="submission" date="2019-04" db="EMBL/GenBank/DDBJ databases">
        <authorList>
            <consortium name="DOE Joint Genome Institute"/>
            <person name="Mondo S."/>
            <person name="Kjaerbolling I."/>
            <person name="Vesth T."/>
            <person name="Frisvad J.C."/>
            <person name="Nybo J.L."/>
            <person name="Theobald S."/>
            <person name="Kildgaard S."/>
            <person name="Isbrandt T."/>
            <person name="Kuo A."/>
            <person name="Sato A."/>
            <person name="Lyhne E.K."/>
            <person name="Kogle M.E."/>
            <person name="Wiebenga A."/>
            <person name="Kun R.S."/>
            <person name="Lubbers R.J."/>
            <person name="Makela M.R."/>
            <person name="Barry K."/>
            <person name="Chovatia M."/>
            <person name="Clum A."/>
            <person name="Daum C."/>
            <person name="Haridas S."/>
            <person name="He G."/>
            <person name="LaButti K."/>
            <person name="Lipzen A."/>
            <person name="Riley R."/>
            <person name="Salamov A."/>
            <person name="Simmons B.A."/>
            <person name="Magnuson J.K."/>
            <person name="Henrissat B."/>
            <person name="Mortensen U.H."/>
            <person name="Larsen T.O."/>
            <person name="Devries R.P."/>
            <person name="Grigoriev I.V."/>
            <person name="Machida M."/>
            <person name="Baker S.E."/>
            <person name="Andersen M.R."/>
            <person name="Cantor M.N."/>
            <person name="Hua S.X."/>
        </authorList>
    </citation>
    <scope>NUCLEOTIDE SEQUENCE [LARGE SCALE GENOMIC DNA]</scope>
    <source>
        <strain evidence="5 6">CBS 119388</strain>
    </source>
</reference>
<gene>
    <name evidence="5" type="ORF">BDV37DRAFT_287197</name>
</gene>
<dbReference type="OrthoDB" id="7464126at2759"/>
<keyword evidence="6" id="KW-1185">Reference proteome</keyword>
<protein>
    <recommendedName>
        <fullName evidence="7">NACHT domain-containing protein</fullName>
    </recommendedName>
</protein>
<evidence type="ECO:0000313" key="5">
    <source>
        <dbReference type="EMBL" id="KAE8399879.1"/>
    </source>
</evidence>
<evidence type="ECO:0000256" key="1">
    <source>
        <dbReference type="ARBA" id="ARBA00022737"/>
    </source>
</evidence>
<dbReference type="SUPFAM" id="SSF48403">
    <property type="entry name" value="Ankyrin repeat"/>
    <property type="match status" value="1"/>
</dbReference>
<dbReference type="PROSITE" id="PS50088">
    <property type="entry name" value="ANK_REPEAT"/>
    <property type="match status" value="1"/>
</dbReference>
<dbReference type="Proteomes" id="UP000325579">
    <property type="component" value="Unassembled WGS sequence"/>
</dbReference>
<name>A0A5N7D0Y2_9EURO</name>
<dbReference type="Gene3D" id="3.40.50.300">
    <property type="entry name" value="P-loop containing nucleotide triphosphate hydrolases"/>
    <property type="match status" value="1"/>
</dbReference>
<feature type="domain" description="DUF7708" evidence="3">
    <location>
        <begin position="46"/>
        <end position="182"/>
    </location>
</feature>
<sequence>MSVLLLEEVRQKRELCESRRWDVSFQGNTFRLSHIADKVIAWLERLKAIGDIAVNTDPIHAQLPWAWIRMLLQAATADRETMGSLLVGLDKVFYFIDLCKVYELLYPHDPEMEHAYLNLEATVIELYALILQFLLIAIRAYEGNRYTTISTAFCTLDCINDYNARFEAIVPRIDYAAQNCERCYSLLGRVSSTDQYKSLKRMLEDIERVKALENELRDANNRVQSIWLFLENEKRGDVLRWISNIPYEDHHTVARAGRTGGTGGWLFKQREFQDWQLSKDSMIFWLHGIPGAGKTKLVSRVVDEFLHVQGQKLVYFYCNRNEERRRKPKEILCNFVKQLSIADDQTVIHDSLLQIYDDRRQRGFLSKDLSLEESEALLTQLISTYPKTILVLDALDESEEGSRQGLINYFCRLVDQIQNLKIFISSRRDEVIASRLETNANVGIDATDNQNDIAKFVSQKIDEDEKKRANPISSELKHDIVRILLDKSQGMFQWAALQVTELLSLDLESDIRERLGCLPANLRYAYNEIYQRILGSTGSKFKIVARALQWVLCSEKPLTTDALVFLACQDPQTDTLITPYVDIQFILESCSSLLVMDSQQFCRPSHLSVNDYFENLWGIGICHANAAKICLTHLLVASSQSPQECSKYSTMVDNFLPYAAQHWFVHIRIYEHYIRNTGEKIDPRLSQLVERFLGRVEESGPAYRSWCERCEHLPGFPIEDLKPFSNPVLAVCRFGLHRVPLTWWEAERIDPKQTNKAANSLLVLTIFSENEHAVQKLLSLGEDVNRQLDGLLCSGTALGAAASTGNREIIKLLLSAGAQINQRHAGGIYGSALVASVANPEGRKAAQLLLDSGADINQELDCGIFGSALAAAATRGAGWYDNTSIHLLLRAGANVNQALTSGNYGSALAAAASTPISHETIKLLLASGADANQRLIWGKYGSALAAAAFGSPANISLLLDAGADVNQVLTSGLYGSALAAAAYSQAKYSVKLLLDAGANVNQKLTTGLYGSALAAAVAKKGADKEIVQLLLDAGADVNQNLASGLYSNILEAAQARTRPELYEMLLGAAIRKNQRNLEYISLEAGKYKDRKST</sequence>
<feature type="repeat" description="ANK" evidence="2">
    <location>
        <begin position="793"/>
        <end position="825"/>
    </location>
</feature>
<dbReference type="PANTHER" id="PTHR10039">
    <property type="entry name" value="AMELOGENIN"/>
    <property type="match status" value="1"/>
</dbReference>
<evidence type="ECO:0000259" key="3">
    <source>
        <dbReference type="Pfam" id="PF24809"/>
    </source>
</evidence>
<dbReference type="Pfam" id="PF24883">
    <property type="entry name" value="NPHP3_N"/>
    <property type="match status" value="1"/>
</dbReference>
<dbReference type="SUPFAM" id="SSF52540">
    <property type="entry name" value="P-loop containing nucleoside triphosphate hydrolases"/>
    <property type="match status" value="1"/>
</dbReference>
<evidence type="ECO:0000256" key="2">
    <source>
        <dbReference type="PROSITE-ProRule" id="PRU00023"/>
    </source>
</evidence>
<evidence type="ECO:0000313" key="6">
    <source>
        <dbReference type="Proteomes" id="UP000325579"/>
    </source>
</evidence>
<evidence type="ECO:0000259" key="4">
    <source>
        <dbReference type="Pfam" id="PF24883"/>
    </source>
</evidence>
<dbReference type="InterPro" id="IPR002110">
    <property type="entry name" value="Ankyrin_rpt"/>
</dbReference>
<dbReference type="Gene3D" id="1.25.40.20">
    <property type="entry name" value="Ankyrin repeat-containing domain"/>
    <property type="match status" value="3"/>
</dbReference>
<dbReference type="AlphaFoldDB" id="A0A5N7D0Y2"/>
<dbReference type="PANTHER" id="PTHR10039:SF16">
    <property type="entry name" value="GPI INOSITOL-DEACYLASE"/>
    <property type="match status" value="1"/>
</dbReference>
<evidence type="ECO:0008006" key="7">
    <source>
        <dbReference type="Google" id="ProtNLM"/>
    </source>
</evidence>
<feature type="domain" description="Nephrocystin 3-like N-terminal" evidence="4">
    <location>
        <begin position="261"/>
        <end position="427"/>
    </location>
</feature>
<dbReference type="EMBL" id="ML736825">
    <property type="protein sequence ID" value="KAE8399879.1"/>
    <property type="molecule type" value="Genomic_DNA"/>
</dbReference>
<organism evidence="5 6">
    <name type="scientific">Aspergillus pseudonomiae</name>
    <dbReference type="NCBI Taxonomy" id="1506151"/>
    <lineage>
        <taxon>Eukaryota</taxon>
        <taxon>Fungi</taxon>
        <taxon>Dikarya</taxon>
        <taxon>Ascomycota</taxon>
        <taxon>Pezizomycotina</taxon>
        <taxon>Eurotiomycetes</taxon>
        <taxon>Eurotiomycetidae</taxon>
        <taxon>Eurotiales</taxon>
        <taxon>Aspergillaceae</taxon>
        <taxon>Aspergillus</taxon>
        <taxon>Aspergillus subgen. Circumdati</taxon>
    </lineage>
</organism>
<proteinExistence type="predicted"/>
<dbReference type="Pfam" id="PF12796">
    <property type="entry name" value="Ank_2"/>
    <property type="match status" value="2"/>
</dbReference>
<dbReference type="InterPro" id="IPR056884">
    <property type="entry name" value="NPHP3-like_N"/>
</dbReference>
<dbReference type="InterPro" id="IPR056125">
    <property type="entry name" value="DUF7708"/>
</dbReference>
<dbReference type="RefSeq" id="XP_031937198.1">
    <property type="nucleotide sequence ID" value="XM_032088070.1"/>
</dbReference>
<keyword evidence="1" id="KW-0677">Repeat</keyword>
<dbReference type="InterPro" id="IPR036770">
    <property type="entry name" value="Ankyrin_rpt-contain_sf"/>
</dbReference>
<dbReference type="SMART" id="SM00248">
    <property type="entry name" value="ANK"/>
    <property type="match status" value="8"/>
</dbReference>